<evidence type="ECO:0000256" key="1">
    <source>
        <dbReference type="ARBA" id="ARBA00010086"/>
    </source>
</evidence>
<dbReference type="SUPFAM" id="SSF53335">
    <property type="entry name" value="S-adenosyl-L-methionine-dependent methyltransferases"/>
    <property type="match status" value="1"/>
</dbReference>
<evidence type="ECO:0000256" key="2">
    <source>
        <dbReference type="ARBA" id="ARBA00012003"/>
    </source>
</evidence>
<evidence type="ECO:0000313" key="6">
    <source>
        <dbReference type="EMBL" id="ELP88335.1"/>
    </source>
</evidence>
<dbReference type="SMART" id="SM01296">
    <property type="entry name" value="N2227"/>
    <property type="match status" value="1"/>
</dbReference>
<dbReference type="EMBL" id="KB206756">
    <property type="protein sequence ID" value="ELP88335.1"/>
    <property type="molecule type" value="Genomic_DNA"/>
</dbReference>
<dbReference type="AlphaFoldDB" id="A0A0A1U627"/>
<dbReference type="OrthoDB" id="978at2759"/>
<dbReference type="Gene3D" id="3.40.50.150">
    <property type="entry name" value="Vaccinia Virus protein VP39"/>
    <property type="match status" value="1"/>
</dbReference>
<reference evidence="6 7" key="1">
    <citation type="submission" date="2012-10" db="EMBL/GenBank/DDBJ databases">
        <authorList>
            <person name="Zafar N."/>
            <person name="Inman J."/>
            <person name="Hall N."/>
            <person name="Lorenzi H."/>
            <person name="Caler E."/>
        </authorList>
    </citation>
    <scope>NUCLEOTIDE SEQUENCE [LARGE SCALE GENOMIC DNA]</scope>
    <source>
        <strain evidence="6 7">IP1</strain>
    </source>
</reference>
<dbReference type="Pfam" id="PF07942">
    <property type="entry name" value="CARME"/>
    <property type="match status" value="1"/>
</dbReference>
<sequence>MLSEPKSCCASCYYSFQNYVQDVVEQFEELITIAEEEDNDLLKDYILRMKEVRDLSETNTPFLESIVSLYTKQFKTEEDVEKSLEHSCCTLNKHNMSRISDVIQQTVREWSGEGSYVRDSCFRVLLDEIGTKKRVLVPGCGLARLPYELVKNGNECYACECNHYMILTLNALIQAKKEAFTICPYLVFTSDLVSSDFQRLKLKIPDVAPNEFLSQVKFSEEDFVTYTEKSQVTFDVVCTCYFMDTAFDAVEYITSIFKVLKSGGQWVNLGPLHWVNNCISSFHFTLEEIIQIAKRVGFTLVKNSEMKSTTYIPQRDCTTPVTYLPRLFIMSKP</sequence>
<dbReference type="InterPro" id="IPR012901">
    <property type="entry name" value="CARME"/>
</dbReference>
<dbReference type="OMA" id="NECYACE"/>
<gene>
    <name evidence="6" type="ORF">EIN_227480</name>
</gene>
<protein>
    <recommendedName>
        <fullName evidence="2">carnosine N-methyltransferase</fullName>
        <ecNumber evidence="2">2.1.1.22</ecNumber>
    </recommendedName>
</protein>
<keyword evidence="4" id="KW-0808">Transferase</keyword>
<dbReference type="EC" id="2.1.1.22" evidence="2"/>
<accession>A0A0A1U627</accession>
<organism evidence="6 7">
    <name type="scientific">Entamoeba invadens IP1</name>
    <dbReference type="NCBI Taxonomy" id="370355"/>
    <lineage>
        <taxon>Eukaryota</taxon>
        <taxon>Amoebozoa</taxon>
        <taxon>Evosea</taxon>
        <taxon>Archamoebae</taxon>
        <taxon>Mastigamoebida</taxon>
        <taxon>Entamoebidae</taxon>
        <taxon>Entamoeba</taxon>
    </lineage>
</organism>
<dbReference type="PANTHER" id="PTHR12303">
    <property type="entry name" value="CARNOSINE N-METHYLTRANSFERASE"/>
    <property type="match status" value="1"/>
</dbReference>
<dbReference type="PANTHER" id="PTHR12303:SF6">
    <property type="entry name" value="CARNOSINE N-METHYLTRANSFERASE"/>
    <property type="match status" value="1"/>
</dbReference>
<dbReference type="Proteomes" id="UP000014680">
    <property type="component" value="Unassembled WGS sequence"/>
</dbReference>
<name>A0A0A1U627_ENTIV</name>
<keyword evidence="3" id="KW-0489">Methyltransferase</keyword>
<evidence type="ECO:0000256" key="5">
    <source>
        <dbReference type="ARBA" id="ARBA00022691"/>
    </source>
</evidence>
<dbReference type="GO" id="GO:0030735">
    <property type="term" value="F:carnosine N-methyltransferase activity"/>
    <property type="evidence" value="ECO:0007669"/>
    <property type="project" value="UniProtKB-EC"/>
</dbReference>
<comment type="similarity">
    <text evidence="1">Belongs to the carnosine N-methyltransferase family.</text>
</comment>
<keyword evidence="7" id="KW-1185">Reference proteome</keyword>
<dbReference type="KEGG" id="eiv:EIN_227480"/>
<evidence type="ECO:0000256" key="4">
    <source>
        <dbReference type="ARBA" id="ARBA00022679"/>
    </source>
</evidence>
<dbReference type="InterPro" id="IPR029063">
    <property type="entry name" value="SAM-dependent_MTases_sf"/>
</dbReference>
<dbReference type="VEuPathDB" id="AmoebaDB:EIN_227480"/>
<proteinExistence type="inferred from homology"/>
<dbReference type="GO" id="GO:0032259">
    <property type="term" value="P:methylation"/>
    <property type="evidence" value="ECO:0007669"/>
    <property type="project" value="UniProtKB-KW"/>
</dbReference>
<evidence type="ECO:0000313" key="7">
    <source>
        <dbReference type="Proteomes" id="UP000014680"/>
    </source>
</evidence>
<keyword evidence="5" id="KW-0949">S-adenosyl-L-methionine</keyword>
<dbReference type="RefSeq" id="XP_004255106.1">
    <property type="nucleotide sequence ID" value="XM_004255058.1"/>
</dbReference>
<dbReference type="GeneID" id="14887107"/>
<evidence type="ECO:0000256" key="3">
    <source>
        <dbReference type="ARBA" id="ARBA00022603"/>
    </source>
</evidence>